<keyword evidence="3" id="KW-1185">Reference proteome</keyword>
<gene>
    <name evidence="1" type="ORF">PSON_ATCC_30995.1.T0030494</name>
    <name evidence="2" type="ORF">PSON_ATCC_30995.1.T0030496</name>
</gene>
<dbReference type="AlphaFoldDB" id="A0A8S1K7A1"/>
<evidence type="ECO:0000313" key="1">
    <source>
        <dbReference type="EMBL" id="CAD8048952.1"/>
    </source>
</evidence>
<sequence length="103" mass="12426">MTHYSVYLIYCYFYQLKNISNQLFAYFQIKKNKRISLLIAPGILNVLSNMIRNEQYHENQNVGIALIKFLVQLEQFIKGYLQDELRMKYIFNKMIQTLQMCNN</sequence>
<proteinExistence type="predicted"/>
<dbReference type="EMBL" id="CAJJDN010000003">
    <property type="protein sequence ID" value="CAD8048956.1"/>
    <property type="molecule type" value="Genomic_DNA"/>
</dbReference>
<dbReference type="EMBL" id="CAJJDN010000003">
    <property type="protein sequence ID" value="CAD8048952.1"/>
    <property type="molecule type" value="Genomic_DNA"/>
</dbReference>
<comment type="caution">
    <text evidence="2">The sequence shown here is derived from an EMBL/GenBank/DDBJ whole genome shotgun (WGS) entry which is preliminary data.</text>
</comment>
<dbReference type="Proteomes" id="UP000692954">
    <property type="component" value="Unassembled WGS sequence"/>
</dbReference>
<organism evidence="2 3">
    <name type="scientific">Paramecium sonneborni</name>
    <dbReference type="NCBI Taxonomy" id="65129"/>
    <lineage>
        <taxon>Eukaryota</taxon>
        <taxon>Sar</taxon>
        <taxon>Alveolata</taxon>
        <taxon>Ciliophora</taxon>
        <taxon>Intramacronucleata</taxon>
        <taxon>Oligohymenophorea</taxon>
        <taxon>Peniculida</taxon>
        <taxon>Parameciidae</taxon>
        <taxon>Paramecium</taxon>
    </lineage>
</organism>
<accession>A0A8S1K7A1</accession>
<protein>
    <submittedName>
        <fullName evidence="2">Uncharacterized protein</fullName>
    </submittedName>
</protein>
<evidence type="ECO:0000313" key="2">
    <source>
        <dbReference type="EMBL" id="CAD8048956.1"/>
    </source>
</evidence>
<reference evidence="2" key="1">
    <citation type="submission" date="2021-01" db="EMBL/GenBank/DDBJ databases">
        <authorList>
            <consortium name="Genoscope - CEA"/>
            <person name="William W."/>
        </authorList>
    </citation>
    <scope>NUCLEOTIDE SEQUENCE</scope>
</reference>
<name>A0A8S1K7A1_9CILI</name>
<evidence type="ECO:0000313" key="3">
    <source>
        <dbReference type="Proteomes" id="UP000692954"/>
    </source>
</evidence>